<dbReference type="STRING" id="405671.SAMN05421827_12519"/>
<protein>
    <submittedName>
        <fullName evidence="3">Thiopeptide-type bacteriocin biosynthesis domain-containing protein</fullName>
    </submittedName>
</protein>
<dbReference type="Proteomes" id="UP000199643">
    <property type="component" value="Unassembled WGS sequence"/>
</dbReference>
<dbReference type="InterPro" id="IPR023809">
    <property type="entry name" value="Thiopep_bacteriocin_synth_dom"/>
</dbReference>
<dbReference type="Pfam" id="PF14028">
    <property type="entry name" value="Lant_dehydr_C"/>
    <property type="match status" value="1"/>
</dbReference>
<proteinExistence type="predicted"/>
<keyword evidence="4" id="KW-1185">Reference proteome</keyword>
<evidence type="ECO:0000259" key="2">
    <source>
        <dbReference type="Pfam" id="PF14028"/>
    </source>
</evidence>
<organism evidence="3 4">
    <name type="scientific">Pedobacter terrae</name>
    <dbReference type="NCBI Taxonomy" id="405671"/>
    <lineage>
        <taxon>Bacteria</taxon>
        <taxon>Pseudomonadati</taxon>
        <taxon>Bacteroidota</taxon>
        <taxon>Sphingobacteriia</taxon>
        <taxon>Sphingobacteriales</taxon>
        <taxon>Sphingobacteriaceae</taxon>
        <taxon>Pedobacter</taxon>
    </lineage>
</organism>
<dbReference type="EMBL" id="FNCH01000025">
    <property type="protein sequence ID" value="SDH45569.1"/>
    <property type="molecule type" value="Genomic_DNA"/>
</dbReference>
<gene>
    <name evidence="3" type="ORF">SAMN05421827_12519</name>
</gene>
<dbReference type="InterPro" id="IPR006827">
    <property type="entry name" value="Lant_deHydtase_N"/>
</dbReference>
<evidence type="ECO:0000313" key="3">
    <source>
        <dbReference type="EMBL" id="SDH45569.1"/>
    </source>
</evidence>
<dbReference type="AlphaFoldDB" id="A0A1G8CJP9"/>
<dbReference type="OrthoDB" id="1273722at2"/>
<name>A0A1G8CJP9_9SPHI</name>
<dbReference type="RefSeq" id="WP_090503753.1">
    <property type="nucleotide sequence ID" value="NZ_FNCH01000025.1"/>
</dbReference>
<sequence length="1027" mass="120179">MRRQPDFIFLRSPTFSLKDINENTLSKSSIFDEALFVASKDLYDEIHYEFPRDIKKQSKVNSSLIKYWIRACTRCTPFGLFAGGLMVNLTENPTSLILKENNAHIKKARLDMICLEQITHKLLKIPEVREKVIHFPNDSLYEINQEYRYIEYEINNGEKKYKLSSIPKTEYLEKILDRANKGCNIVELTKYLAQIESVEEEDALEYIVQLSDAQILISDIEPNITGDDPLSRLIGSLKMTNLPKSILDRMLKVQSILESSNPNIEDYQNIRQEIDFFDIDTKNILQVDLTLAPETVNVNKDLITEIVEQLNRLLVLKIEGETMDLRNFKDKFFEKYGYQNVPLSLVMDSEFGIGYSYLADGHQDKSSMIDDLTLRNKKSIDDEYHTFNYIQKLAFTKFNEYLESSEKIIEITEQDLKNIEPFTKDLEIATSLYTMGNLHSKNGRIDKDNFLYDLILIGGPCAATLLGRFTCDDPELLNGIRRYLKEEEDEYPDAIFAEIVHLPQARVGNILRRPILRDYEISYLGHSGIERENNINIQDLSVSIENDQVVLRSYKHNKRVIPRLTTAHNFMVGNLPLYKFLCDLQTQGNSYAAFWDWGLLDNIAHLPRVMYKNVIIKRARWIIKEKQVREISKNTSITRDGTMLYLQKYGIPLKVGLVQGQNEFLLDLDSERGFEIFKEFLNKHSAIEVREYLFDEENCIVRDVNGKPYTNEIVIPITQNVVAKRDLGSFQARTTPAKKFYLGSEWLYFKIYASHQVIFEILTDVVLPFLEKNNQILFEKFFYIRYFDTSNHLRVRFYNSDVTKLKILQDEFIGLLEVFYAAGKISNINVDIYERENSRYDERLIDQAESLFFNDSVFAIKSIMIFSDYPDEISIYLRVIKSIDVLMSDFKLDIQEKYELLKILQKSFFEEFGGHKILQKQLNEKFRKYKDAIVDTLSDEANHEFQNDLYSEILNERSLSNIRPISEILEKISIMQGDLSLFKLLPSYIHMSINRIFESNQRKHELIIYHLLERHYRSVVSQKNNIG</sequence>
<feature type="domain" description="Thiopeptide-type bacteriocin biosynthesis" evidence="2">
    <location>
        <begin position="746"/>
        <end position="1016"/>
    </location>
</feature>
<feature type="domain" description="Lantibiotic dehydratase N-terminal" evidence="1">
    <location>
        <begin position="30"/>
        <end position="672"/>
    </location>
</feature>
<dbReference type="Pfam" id="PF04738">
    <property type="entry name" value="Lant_dehydr_N"/>
    <property type="match status" value="1"/>
</dbReference>
<reference evidence="4" key="1">
    <citation type="submission" date="2016-10" db="EMBL/GenBank/DDBJ databases">
        <authorList>
            <person name="Varghese N."/>
            <person name="Submissions S."/>
        </authorList>
    </citation>
    <scope>NUCLEOTIDE SEQUENCE [LARGE SCALE GENOMIC DNA]</scope>
    <source>
        <strain evidence="4">DSM 17933</strain>
    </source>
</reference>
<dbReference type="NCBIfam" id="TIGR03891">
    <property type="entry name" value="thiopep_ocin"/>
    <property type="match status" value="1"/>
</dbReference>
<evidence type="ECO:0000259" key="1">
    <source>
        <dbReference type="Pfam" id="PF04738"/>
    </source>
</evidence>
<evidence type="ECO:0000313" key="4">
    <source>
        <dbReference type="Proteomes" id="UP000199643"/>
    </source>
</evidence>
<accession>A0A1G8CJP9</accession>